<gene>
    <name evidence="3" type="ORF">HERIO_881</name>
</gene>
<keyword evidence="2" id="KW-1133">Transmembrane helix</keyword>
<evidence type="ECO:0000313" key="3">
    <source>
        <dbReference type="EMBL" id="ORD97229.1"/>
    </source>
</evidence>
<evidence type="ECO:0000256" key="1">
    <source>
        <dbReference type="SAM" id="Coils"/>
    </source>
</evidence>
<accession>A0A1X0QBQ2</accession>
<dbReference type="AlphaFoldDB" id="A0A1X0QBQ2"/>
<evidence type="ECO:0000256" key="2">
    <source>
        <dbReference type="SAM" id="Phobius"/>
    </source>
</evidence>
<feature type="coiled-coil region" evidence="1">
    <location>
        <begin position="91"/>
        <end position="125"/>
    </location>
</feature>
<name>A0A1X0QBQ2_9MICR</name>
<dbReference type="VEuPathDB" id="MicrosporidiaDB:HERIO_881"/>
<keyword evidence="1" id="KW-0175">Coiled coil</keyword>
<protein>
    <submittedName>
        <fullName evidence="3">Uncharacterized protein</fullName>
    </submittedName>
</protein>
<evidence type="ECO:0000313" key="4">
    <source>
        <dbReference type="Proteomes" id="UP000192356"/>
    </source>
</evidence>
<keyword evidence="2" id="KW-0472">Membrane</keyword>
<dbReference type="EMBL" id="LVKB01000034">
    <property type="protein sequence ID" value="ORD97229.1"/>
    <property type="molecule type" value="Genomic_DNA"/>
</dbReference>
<dbReference type="InterPro" id="IPR006594">
    <property type="entry name" value="LisH"/>
</dbReference>
<reference evidence="3 4" key="1">
    <citation type="journal article" date="2017" name="Environ. Microbiol.">
        <title>Decay of the glycolytic pathway and adaptation to intranuclear parasitism within Enterocytozoonidae microsporidia.</title>
        <authorList>
            <person name="Wiredu Boakye D."/>
            <person name="Jaroenlak P."/>
            <person name="Prachumwat A."/>
            <person name="Williams T.A."/>
            <person name="Bateman K.S."/>
            <person name="Itsathitphaisarn O."/>
            <person name="Sritunyalucksana K."/>
            <person name="Paszkiewicz K.H."/>
            <person name="Moore K.A."/>
            <person name="Stentiford G.D."/>
            <person name="Williams B.A."/>
        </authorList>
    </citation>
    <scope>NUCLEOTIDE SEQUENCE [LARGE SCALE GENOMIC DNA]</scope>
    <source>
        <strain evidence="3 4">GB1</strain>
    </source>
</reference>
<keyword evidence="4" id="KW-1185">Reference proteome</keyword>
<sequence>MARLNDEINISKDRLKQLNDLIYEYFHINGLTECAEIFKQESGVKIDKSNISDSSTLFIWYSNFLKEANIRKSLKSIHNIDQIETMTIDKVKFNNDEIKVLDESLQELEKEKRRFKELYKSLNYQIICENESKQIQKSSLKIEFEKNLKIPVFNEVEMIDDYLITLSENCICITNLNDDCKNYLGYSKEKMREMSSFNCNNIIYVGAVSDDSFIKIFALTEGNLLCRNVISTRKKILKIILINGLVFVLSSDSIVSIYTIDGTLIK</sequence>
<comment type="caution">
    <text evidence="3">The sequence shown here is derived from an EMBL/GenBank/DDBJ whole genome shotgun (WGS) entry which is preliminary data.</text>
</comment>
<dbReference type="SMART" id="SM00667">
    <property type="entry name" value="LisH"/>
    <property type="match status" value="1"/>
</dbReference>
<organism evidence="3 4">
    <name type="scientific">Hepatospora eriocheir</name>
    <dbReference type="NCBI Taxonomy" id="1081669"/>
    <lineage>
        <taxon>Eukaryota</taxon>
        <taxon>Fungi</taxon>
        <taxon>Fungi incertae sedis</taxon>
        <taxon>Microsporidia</taxon>
        <taxon>Hepatosporidae</taxon>
        <taxon>Hepatospora</taxon>
    </lineage>
</organism>
<keyword evidence="2" id="KW-0812">Transmembrane</keyword>
<feature type="transmembrane region" description="Helical" evidence="2">
    <location>
        <begin position="240"/>
        <end position="260"/>
    </location>
</feature>
<proteinExistence type="predicted"/>
<dbReference type="PROSITE" id="PS50896">
    <property type="entry name" value="LISH"/>
    <property type="match status" value="1"/>
</dbReference>
<dbReference type="Proteomes" id="UP000192356">
    <property type="component" value="Unassembled WGS sequence"/>
</dbReference>
<dbReference type="VEuPathDB" id="MicrosporidiaDB:A0H76_2594"/>